<feature type="compositionally biased region" description="Polar residues" evidence="1">
    <location>
        <begin position="439"/>
        <end position="451"/>
    </location>
</feature>
<feature type="compositionally biased region" description="Polar residues" evidence="1">
    <location>
        <begin position="255"/>
        <end position="288"/>
    </location>
</feature>
<name>A0A2T3AMZ6_9PEZI</name>
<gene>
    <name evidence="2" type="ORF">BD289DRAFT_358911</name>
</gene>
<dbReference type="Gene3D" id="1.25.40.10">
    <property type="entry name" value="Tetratricopeptide repeat domain"/>
    <property type="match status" value="1"/>
</dbReference>
<dbReference type="InterPro" id="IPR052945">
    <property type="entry name" value="Mitotic_Regulator"/>
</dbReference>
<feature type="region of interest" description="Disordered" evidence="1">
    <location>
        <begin position="1"/>
        <end position="24"/>
    </location>
</feature>
<dbReference type="SMART" id="SM00671">
    <property type="entry name" value="SEL1"/>
    <property type="match status" value="4"/>
</dbReference>
<dbReference type="GO" id="GO:0032153">
    <property type="term" value="C:cell division site"/>
    <property type="evidence" value="ECO:0007669"/>
    <property type="project" value="TreeGrafter"/>
</dbReference>
<dbReference type="GO" id="GO:0010972">
    <property type="term" value="P:negative regulation of G2/M transition of mitotic cell cycle"/>
    <property type="evidence" value="ECO:0007669"/>
    <property type="project" value="TreeGrafter"/>
</dbReference>
<evidence type="ECO:0000313" key="2">
    <source>
        <dbReference type="EMBL" id="PSS03699.1"/>
    </source>
</evidence>
<feature type="compositionally biased region" description="Polar residues" evidence="1">
    <location>
        <begin position="710"/>
        <end position="721"/>
    </location>
</feature>
<protein>
    <recommendedName>
        <fullName evidence="4">HCP-like protein</fullName>
    </recommendedName>
</protein>
<dbReference type="PANTHER" id="PTHR43628">
    <property type="entry name" value="ACTIVATOR OF C KINASE PROTEIN 1-RELATED"/>
    <property type="match status" value="1"/>
</dbReference>
<evidence type="ECO:0000313" key="3">
    <source>
        <dbReference type="Proteomes" id="UP000241462"/>
    </source>
</evidence>
<feature type="region of interest" description="Disordered" evidence="1">
    <location>
        <begin position="568"/>
        <end position="588"/>
    </location>
</feature>
<feature type="compositionally biased region" description="Basic and acidic residues" evidence="1">
    <location>
        <begin position="677"/>
        <end position="689"/>
    </location>
</feature>
<dbReference type="EMBL" id="KZ678374">
    <property type="protein sequence ID" value="PSS03699.1"/>
    <property type="molecule type" value="Genomic_DNA"/>
</dbReference>
<dbReference type="STRING" id="2025994.A0A2T3AMZ6"/>
<evidence type="ECO:0008006" key="4">
    <source>
        <dbReference type="Google" id="ProtNLM"/>
    </source>
</evidence>
<dbReference type="PANTHER" id="PTHR43628:SF11">
    <property type="entry name" value="PROTEIN DSF2"/>
    <property type="match status" value="1"/>
</dbReference>
<accession>A0A2T3AMZ6</accession>
<dbReference type="SUPFAM" id="SSF81901">
    <property type="entry name" value="HCP-like"/>
    <property type="match status" value="1"/>
</dbReference>
<reference evidence="2 3" key="1">
    <citation type="journal article" date="2018" name="Mycol. Prog.">
        <title>Coniella lustricola, a new species from submerged detritus.</title>
        <authorList>
            <person name="Raudabaugh D.B."/>
            <person name="Iturriaga T."/>
            <person name="Carver A."/>
            <person name="Mondo S."/>
            <person name="Pangilinan J."/>
            <person name="Lipzen A."/>
            <person name="He G."/>
            <person name="Amirebrahimi M."/>
            <person name="Grigoriev I.V."/>
            <person name="Miller A.N."/>
        </authorList>
    </citation>
    <scope>NUCLEOTIDE SEQUENCE [LARGE SCALE GENOMIC DNA]</scope>
    <source>
        <strain evidence="2 3">B22-T-1</strain>
    </source>
</reference>
<feature type="compositionally biased region" description="Basic residues" evidence="1">
    <location>
        <begin position="690"/>
        <end position="702"/>
    </location>
</feature>
<keyword evidence="3" id="KW-1185">Reference proteome</keyword>
<feature type="region of interest" description="Disordered" evidence="1">
    <location>
        <begin position="95"/>
        <end position="131"/>
    </location>
</feature>
<dbReference type="AlphaFoldDB" id="A0A2T3AMZ6"/>
<feature type="compositionally biased region" description="Polar residues" evidence="1">
    <location>
        <begin position="469"/>
        <end position="492"/>
    </location>
</feature>
<dbReference type="InterPro" id="IPR006597">
    <property type="entry name" value="Sel1-like"/>
</dbReference>
<dbReference type="OrthoDB" id="2384430at2759"/>
<dbReference type="Proteomes" id="UP000241462">
    <property type="component" value="Unassembled WGS sequence"/>
</dbReference>
<feature type="region of interest" description="Disordered" evidence="1">
    <location>
        <begin position="677"/>
        <end position="721"/>
    </location>
</feature>
<dbReference type="Pfam" id="PF08238">
    <property type="entry name" value="Sel1"/>
    <property type="match status" value="3"/>
</dbReference>
<sequence>MAGPTRPALLELRTDSQMSIPRPMRSPRLHVAGEIPPELSPLDAFALQSRLLAKQLEESARTGNRLSRLPPLTTESPLIVQGRSEYFRSLSLESASELDDAQQHLTGPGMRPEVEESPIRPQSMHPRMSQIPPTPDAAVPPLPTNNAFEAIRGRTLAPLSEKSSYFGARREHSPSSFSSASIDAKLAEDDAQSTRSMDAELLEGPPTISAHAVMIVNKRKSQDSLAPPVSGFPRRSSSIVSQSAELGVEEALASSYHSSQGSRKMSTSSASIFSPHQQRSPSISSNISELPRPAFNFSRPMSRAGTPGPATPGLEARFEAPVRQTSTDSHSSFFAEDVHTPISMNSETFPDVVDDGRAGAPSYIYSKYSLPRGKLLSRNSIERSQPGATLLWEQHSGQTRNLQPIPFGGQAPPSPPTRPSSSGGKAAEGMEASLEVPRPSTQPSPSNSQRSVSEERTPQEIARTRSQDRPSTATASDASTIKAKSQHSTAATTMAEISADEHVDKAVALHEEGKYNESTYHLRYAAKQGHPTGMLLYALACRHGWGMRPNQEEGVRWLRLAADSAGTGIAEDEDKAKQGQNVDRPEQKKRKAQLALSIYELGASYMNGWGIEQDKALALRCYEIAGTWGDVDALAEAGFCYAQGVGCKKNLKKAAKFYRMAEAKGMSMVGQSWIHKSKYDDSDDDDKKSTKSSKSTRSKSRSRNFLGLSKTRSNTTTSSYS</sequence>
<feature type="region of interest" description="Disordered" evidence="1">
    <location>
        <begin position="255"/>
        <end position="314"/>
    </location>
</feature>
<dbReference type="InterPro" id="IPR011990">
    <property type="entry name" value="TPR-like_helical_dom_sf"/>
</dbReference>
<organism evidence="2 3">
    <name type="scientific">Coniella lustricola</name>
    <dbReference type="NCBI Taxonomy" id="2025994"/>
    <lineage>
        <taxon>Eukaryota</taxon>
        <taxon>Fungi</taxon>
        <taxon>Dikarya</taxon>
        <taxon>Ascomycota</taxon>
        <taxon>Pezizomycotina</taxon>
        <taxon>Sordariomycetes</taxon>
        <taxon>Sordariomycetidae</taxon>
        <taxon>Diaporthales</taxon>
        <taxon>Schizoparmaceae</taxon>
        <taxon>Coniella</taxon>
    </lineage>
</organism>
<evidence type="ECO:0000256" key="1">
    <source>
        <dbReference type="SAM" id="MobiDB-lite"/>
    </source>
</evidence>
<feature type="region of interest" description="Disordered" evidence="1">
    <location>
        <begin position="165"/>
        <end position="198"/>
    </location>
</feature>
<dbReference type="InParanoid" id="A0A2T3AMZ6"/>
<feature type="compositionally biased region" description="Basic and acidic residues" evidence="1">
    <location>
        <begin position="452"/>
        <end position="468"/>
    </location>
</feature>
<proteinExistence type="predicted"/>
<feature type="region of interest" description="Disordered" evidence="1">
    <location>
        <begin position="400"/>
        <end position="492"/>
    </location>
</feature>